<dbReference type="EMBL" id="MPUH01000186">
    <property type="protein sequence ID" value="OMJ87096.1"/>
    <property type="molecule type" value="Genomic_DNA"/>
</dbReference>
<name>A0A1R2CDQ3_9CILI</name>
<protein>
    <submittedName>
        <fullName evidence="1">Uncharacterized protein</fullName>
    </submittedName>
</protein>
<evidence type="ECO:0000313" key="2">
    <source>
        <dbReference type="Proteomes" id="UP000187209"/>
    </source>
</evidence>
<organism evidence="1 2">
    <name type="scientific">Stentor coeruleus</name>
    <dbReference type="NCBI Taxonomy" id="5963"/>
    <lineage>
        <taxon>Eukaryota</taxon>
        <taxon>Sar</taxon>
        <taxon>Alveolata</taxon>
        <taxon>Ciliophora</taxon>
        <taxon>Postciliodesmatophora</taxon>
        <taxon>Heterotrichea</taxon>
        <taxon>Heterotrichida</taxon>
        <taxon>Stentoridae</taxon>
        <taxon>Stentor</taxon>
    </lineage>
</organism>
<keyword evidence="2" id="KW-1185">Reference proteome</keyword>
<dbReference type="AlphaFoldDB" id="A0A1R2CDQ3"/>
<comment type="caution">
    <text evidence="1">The sequence shown here is derived from an EMBL/GenBank/DDBJ whole genome shotgun (WGS) entry which is preliminary data.</text>
</comment>
<reference evidence="1 2" key="1">
    <citation type="submission" date="2016-11" db="EMBL/GenBank/DDBJ databases">
        <title>The macronuclear genome of Stentor coeruleus: a giant cell with tiny introns.</title>
        <authorList>
            <person name="Slabodnick M."/>
            <person name="Ruby J.G."/>
            <person name="Reiff S.B."/>
            <person name="Swart E.C."/>
            <person name="Gosai S."/>
            <person name="Prabakaran S."/>
            <person name="Witkowska E."/>
            <person name="Larue G.E."/>
            <person name="Fisher S."/>
            <person name="Freeman R.M."/>
            <person name="Gunawardena J."/>
            <person name="Chu W."/>
            <person name="Stover N.A."/>
            <person name="Gregory B.D."/>
            <person name="Nowacki M."/>
            <person name="Derisi J."/>
            <person name="Roy S.W."/>
            <person name="Marshall W.F."/>
            <person name="Sood P."/>
        </authorList>
    </citation>
    <scope>NUCLEOTIDE SEQUENCE [LARGE SCALE GENOMIC DNA]</scope>
    <source>
        <strain evidence="1">WM001</strain>
    </source>
</reference>
<proteinExistence type="predicted"/>
<dbReference type="Proteomes" id="UP000187209">
    <property type="component" value="Unassembled WGS sequence"/>
</dbReference>
<evidence type="ECO:0000313" key="1">
    <source>
        <dbReference type="EMBL" id="OMJ87096.1"/>
    </source>
</evidence>
<gene>
    <name evidence="1" type="ORF">SteCoe_11245</name>
</gene>
<sequence length="78" mass="8480">MGCCIMSTGNTTISVDKEIFSGFLEKIEHENQVNSQVDLSDSLIDSESNSILLSLPACSNAVSVLSWVNQNNPPIEKH</sequence>
<accession>A0A1R2CDQ3</accession>